<dbReference type="Pfam" id="PF07394">
    <property type="entry name" value="DUF1501"/>
    <property type="match status" value="1"/>
</dbReference>
<reference evidence="2 3" key="1">
    <citation type="submission" date="2019-11" db="EMBL/GenBank/DDBJ databases">
        <authorList>
            <person name="Khan S.A."/>
            <person name="Jeon C.O."/>
            <person name="Chun B.H."/>
        </authorList>
    </citation>
    <scope>NUCLEOTIDE SEQUENCE [LARGE SCALE GENOMIC DNA]</scope>
    <source>
        <strain evidence="2 3">IMCC 1097</strain>
    </source>
</reference>
<dbReference type="PANTHER" id="PTHR43737">
    <property type="entry name" value="BLL7424 PROTEIN"/>
    <property type="match status" value="1"/>
</dbReference>
<dbReference type="Proteomes" id="UP000388235">
    <property type="component" value="Chromosome"/>
</dbReference>
<dbReference type="AlphaFoldDB" id="A0A5Q2QDM2"/>
<keyword evidence="3" id="KW-1185">Reference proteome</keyword>
<feature type="chain" id="PRO_5024325195" evidence="1">
    <location>
        <begin position="24"/>
        <end position="391"/>
    </location>
</feature>
<gene>
    <name evidence="2" type="ORF">GH975_05870</name>
</gene>
<dbReference type="KEGG" id="llp:GH975_05870"/>
<dbReference type="InterPro" id="IPR010869">
    <property type="entry name" value="DUF1501"/>
</dbReference>
<name>A0A5Q2QDM2_9GAMM</name>
<dbReference type="OrthoDB" id="9779968at2"/>
<feature type="signal peptide" evidence="1">
    <location>
        <begin position="1"/>
        <end position="23"/>
    </location>
</feature>
<dbReference type="EMBL" id="CP045871">
    <property type="protein sequence ID" value="QGG80126.1"/>
    <property type="molecule type" value="Genomic_DNA"/>
</dbReference>
<protein>
    <submittedName>
        <fullName evidence="2">DUF1501 domain-containing protein</fullName>
    </submittedName>
</protein>
<organism evidence="2 3">
    <name type="scientific">Litorivicinus lipolyticus</name>
    <dbReference type="NCBI Taxonomy" id="418701"/>
    <lineage>
        <taxon>Bacteria</taxon>
        <taxon>Pseudomonadati</taxon>
        <taxon>Pseudomonadota</taxon>
        <taxon>Gammaproteobacteria</taxon>
        <taxon>Oceanospirillales</taxon>
        <taxon>Litorivicinaceae</taxon>
        <taxon>Litorivicinus</taxon>
    </lineage>
</organism>
<dbReference type="PANTHER" id="PTHR43737:SF1">
    <property type="entry name" value="DUF1501 DOMAIN-CONTAINING PROTEIN"/>
    <property type="match status" value="1"/>
</dbReference>
<proteinExistence type="predicted"/>
<evidence type="ECO:0000256" key="1">
    <source>
        <dbReference type="SAM" id="SignalP"/>
    </source>
</evidence>
<dbReference type="RefSeq" id="WP_153713630.1">
    <property type="nucleotide sequence ID" value="NZ_CP045871.1"/>
</dbReference>
<sequence length="391" mass="43642">MDRRGLIKALIAAGLVSPTALQAALRTDFKYLVLVELTGANDGLNTLAPFESDAYHRLRPTLKLATDQIIRVGESPIVGPLGLNVELAKLVDEGWGQDIAVVMGLGYPAPNRSHFSSIALWETGGDGLQVRNRGWVTDTLERLYPGQQRIHGVTLSQSMGLFKSGRGVYTSIANLNQLKGYQPASMEATSNPLLQLMAQRRSDLSLASRTIRETLESYGASRLPLQPRYNPLGNQLRDVMRIIGAELPIPVLHLQHGSYDTHKSQKYRHRSLLRDLGENLSLFSRGLKQMGRWDDVLVVTYCEFGRRALENANGGTDHGTANTHFVMGGRVNPGVYGRHPSLTELVNSDMQHTLDYRGLYDRICTQWFEDPLERWQPYREPDLSGLIRARS</sequence>
<evidence type="ECO:0000313" key="3">
    <source>
        <dbReference type="Proteomes" id="UP000388235"/>
    </source>
</evidence>
<evidence type="ECO:0000313" key="2">
    <source>
        <dbReference type="EMBL" id="QGG80126.1"/>
    </source>
</evidence>
<accession>A0A5Q2QDM2</accession>
<keyword evidence="1" id="KW-0732">Signal</keyword>